<dbReference type="Pfam" id="PF00474">
    <property type="entry name" value="SSF"/>
    <property type="match status" value="1"/>
</dbReference>
<evidence type="ECO:0000256" key="9">
    <source>
        <dbReference type="SAM" id="Phobius"/>
    </source>
</evidence>
<feature type="transmembrane region" description="Helical" evidence="9">
    <location>
        <begin position="425"/>
        <end position="446"/>
    </location>
</feature>
<evidence type="ECO:0000256" key="6">
    <source>
        <dbReference type="ARBA" id="ARBA00023136"/>
    </source>
</evidence>
<dbReference type="AlphaFoldDB" id="A0AA40F0C3"/>
<evidence type="ECO:0000256" key="2">
    <source>
        <dbReference type="ARBA" id="ARBA00006434"/>
    </source>
</evidence>
<feature type="transmembrane region" description="Helical" evidence="9">
    <location>
        <begin position="193"/>
        <end position="211"/>
    </location>
</feature>
<accession>A0AA40F0C3</accession>
<evidence type="ECO:0000256" key="5">
    <source>
        <dbReference type="ARBA" id="ARBA00022989"/>
    </source>
</evidence>
<evidence type="ECO:0000256" key="1">
    <source>
        <dbReference type="ARBA" id="ARBA00004141"/>
    </source>
</evidence>
<feature type="transmembrane region" description="Helical" evidence="9">
    <location>
        <begin position="12"/>
        <end position="32"/>
    </location>
</feature>
<dbReference type="PANTHER" id="PTHR46154:SF4">
    <property type="entry name" value="UREA ACTIVE TRANSPORTER"/>
    <property type="match status" value="1"/>
</dbReference>
<dbReference type="GO" id="GO:0015606">
    <property type="term" value="F:spermidine transmembrane transporter activity"/>
    <property type="evidence" value="ECO:0007669"/>
    <property type="project" value="TreeGrafter"/>
</dbReference>
<dbReference type="InterPro" id="IPR038377">
    <property type="entry name" value="Na/Glc_symporter_sf"/>
</dbReference>
<feature type="transmembrane region" description="Helical" evidence="9">
    <location>
        <begin position="333"/>
        <end position="361"/>
    </location>
</feature>
<protein>
    <submittedName>
        <fullName evidence="10">Urea transporter</fullName>
    </submittedName>
</protein>
<evidence type="ECO:0000256" key="7">
    <source>
        <dbReference type="RuleBase" id="RU362091"/>
    </source>
</evidence>
<dbReference type="Proteomes" id="UP001172155">
    <property type="component" value="Unassembled WGS sequence"/>
</dbReference>
<proteinExistence type="inferred from homology"/>
<keyword evidence="6 9" id="KW-0472">Membrane</keyword>
<dbReference type="GO" id="GO:0005886">
    <property type="term" value="C:plasma membrane"/>
    <property type="evidence" value="ECO:0007669"/>
    <property type="project" value="TreeGrafter"/>
</dbReference>
<dbReference type="EMBL" id="JAUKUD010000003">
    <property type="protein sequence ID" value="KAK0748940.1"/>
    <property type="molecule type" value="Genomic_DNA"/>
</dbReference>
<dbReference type="CDD" id="cd11476">
    <property type="entry name" value="SLC5sbd_DUR3"/>
    <property type="match status" value="1"/>
</dbReference>
<feature type="transmembrane region" description="Helical" evidence="9">
    <location>
        <begin position="493"/>
        <end position="516"/>
    </location>
</feature>
<comment type="caution">
    <text evidence="10">The sequence shown here is derived from an EMBL/GenBank/DDBJ whole genome shotgun (WGS) entry which is preliminary data.</text>
</comment>
<dbReference type="Gene3D" id="1.20.1730.10">
    <property type="entry name" value="Sodium/glucose cotransporter"/>
    <property type="match status" value="1"/>
</dbReference>
<dbReference type="GO" id="GO:0015204">
    <property type="term" value="F:urea transmembrane transporter activity"/>
    <property type="evidence" value="ECO:0007669"/>
    <property type="project" value="InterPro"/>
</dbReference>
<keyword evidence="3" id="KW-0813">Transport</keyword>
<feature type="transmembrane region" description="Helical" evidence="9">
    <location>
        <begin position="601"/>
        <end position="626"/>
    </location>
</feature>
<keyword evidence="11" id="KW-1185">Reference proteome</keyword>
<evidence type="ECO:0000256" key="3">
    <source>
        <dbReference type="ARBA" id="ARBA00022448"/>
    </source>
</evidence>
<evidence type="ECO:0000313" key="10">
    <source>
        <dbReference type="EMBL" id="KAK0748940.1"/>
    </source>
</evidence>
<feature type="transmembrane region" description="Helical" evidence="9">
    <location>
        <begin position="52"/>
        <end position="72"/>
    </location>
</feature>
<reference evidence="10" key="1">
    <citation type="submission" date="2023-06" db="EMBL/GenBank/DDBJ databases">
        <title>Genome-scale phylogeny and comparative genomics of the fungal order Sordariales.</title>
        <authorList>
            <consortium name="Lawrence Berkeley National Laboratory"/>
            <person name="Hensen N."/>
            <person name="Bonometti L."/>
            <person name="Westerberg I."/>
            <person name="Brannstrom I.O."/>
            <person name="Guillou S."/>
            <person name="Cros-Aarteil S."/>
            <person name="Calhoun S."/>
            <person name="Haridas S."/>
            <person name="Kuo A."/>
            <person name="Mondo S."/>
            <person name="Pangilinan J."/>
            <person name="Riley R."/>
            <person name="LaButti K."/>
            <person name="Andreopoulos B."/>
            <person name="Lipzen A."/>
            <person name="Chen C."/>
            <person name="Yanf M."/>
            <person name="Daum C."/>
            <person name="Ng V."/>
            <person name="Clum A."/>
            <person name="Steindorff A."/>
            <person name="Ohm R."/>
            <person name="Martin F."/>
            <person name="Silar P."/>
            <person name="Natvig D."/>
            <person name="Lalanne C."/>
            <person name="Gautier V."/>
            <person name="Ament-velasquez S.L."/>
            <person name="Kruys A."/>
            <person name="Hutchinson M.I."/>
            <person name="Powell A.J."/>
            <person name="Barry K."/>
            <person name="Miller A.N."/>
            <person name="Grigoriev I.V."/>
            <person name="Debuchy R."/>
            <person name="Gladieux P."/>
            <person name="Thoren M.H."/>
            <person name="Johannesson H."/>
        </authorList>
    </citation>
    <scope>NUCLEOTIDE SEQUENCE</scope>
    <source>
        <strain evidence="10">SMH3187-1</strain>
    </source>
</reference>
<comment type="similarity">
    <text evidence="2 7">Belongs to the sodium:solute symporter (SSF) (TC 2.A.21) family.</text>
</comment>
<dbReference type="FunFam" id="1.20.1730.10:FF:000006">
    <property type="entry name" value="Urea active transporter"/>
    <property type="match status" value="1"/>
</dbReference>
<organism evidence="10 11">
    <name type="scientific">Schizothecium vesticola</name>
    <dbReference type="NCBI Taxonomy" id="314040"/>
    <lineage>
        <taxon>Eukaryota</taxon>
        <taxon>Fungi</taxon>
        <taxon>Dikarya</taxon>
        <taxon>Ascomycota</taxon>
        <taxon>Pezizomycotina</taxon>
        <taxon>Sordariomycetes</taxon>
        <taxon>Sordariomycetidae</taxon>
        <taxon>Sordariales</taxon>
        <taxon>Schizotheciaceae</taxon>
        <taxon>Schizothecium</taxon>
    </lineage>
</organism>
<feature type="transmembrane region" description="Helical" evidence="9">
    <location>
        <begin position="285"/>
        <end position="313"/>
    </location>
</feature>
<dbReference type="PANTHER" id="PTHR46154">
    <property type="match status" value="1"/>
</dbReference>
<feature type="transmembrane region" description="Helical" evidence="9">
    <location>
        <begin position="87"/>
        <end position="107"/>
    </location>
</feature>
<evidence type="ECO:0000256" key="8">
    <source>
        <dbReference type="SAM" id="MobiDB-lite"/>
    </source>
</evidence>
<feature type="transmembrane region" description="Helical" evidence="9">
    <location>
        <begin position="252"/>
        <end position="273"/>
    </location>
</feature>
<keyword evidence="4 9" id="KW-0812">Transmembrane</keyword>
<dbReference type="PROSITE" id="PS50283">
    <property type="entry name" value="NA_SOLUT_SYMP_3"/>
    <property type="match status" value="1"/>
</dbReference>
<sequence length="683" mass="73193">MAPALGQGVGYGIVLGLGAFFALGMILVTFILKRYNRELQTSEMFNTAGRTVKSGLVGSAVVSSWTWAATLLQSSGVCYRYGVSGPFWYASGATVQILLFATLAIELKRRAPNAHTFLEVIKARYGTFAHIVFMVFGLVTNILVSLMLIVGGSATVSALTGMHTIAAIYLLPVGVVAYTVFGGLKATILTDWVHTFILLIIIIIFALTTYATSEVLGSPGAVYDALVEAAKTHPVEGNKGGSYLTMQSREGAIFFVINIVGNFGTVFLDNGYYNKAIAASPVHALPGYILGGLSWFAIPWLTATTMGLAGVALETNPAFPTYPERMTDDEVSAGLVLPYAAVALLGKGGAIATLLIVFMAVTSATSSELIATSSIFTYDLYRTYFNPEASGKRLIYMSHILVVSYALFISTFSVGLWYAGISMGYLYVMMGVIISSAVLPATLTLTWAGQNKWAASLSPILGLGVALIAWLVTAKKTCGSLDVACTGSNNPMLAGNVAALLSPVLFIPILTLIFGVDHYDWKSMLAIRKGDDHDLAGEAGVDLEDTLGGHEETAVEFEEEQKKLERAGKISKTMTIVMTLAFLVLWPMPMYGTGYIFSKKFFTGWVTVGIIWIFCSFFGVGLFPIFEGRKSLARTFKFLIKDITGKSHPKTLHAQEAAAADDKTAGDATPPEKAGVKEQVYSS</sequence>
<feature type="transmembrane region" description="Helical" evidence="9">
    <location>
        <begin position="162"/>
        <end position="181"/>
    </location>
</feature>
<dbReference type="InterPro" id="IPR031155">
    <property type="entry name" value="DUR"/>
</dbReference>
<name>A0AA40F0C3_9PEZI</name>
<keyword evidence="5 9" id="KW-1133">Transmembrane helix</keyword>
<feature type="transmembrane region" description="Helical" evidence="9">
    <location>
        <begin position="453"/>
        <end position="473"/>
    </location>
</feature>
<comment type="subcellular location">
    <subcellularLocation>
        <location evidence="1">Membrane</location>
        <topology evidence="1">Multi-pass membrane protein</topology>
    </subcellularLocation>
</comment>
<feature type="transmembrane region" description="Helical" evidence="9">
    <location>
        <begin position="570"/>
        <end position="589"/>
    </location>
</feature>
<dbReference type="InterPro" id="IPR001734">
    <property type="entry name" value="Na/solute_symporter"/>
</dbReference>
<gene>
    <name evidence="10" type="ORF">B0T18DRAFT_323224</name>
</gene>
<feature type="transmembrane region" description="Helical" evidence="9">
    <location>
        <begin position="394"/>
        <end position="419"/>
    </location>
</feature>
<dbReference type="GO" id="GO:0015489">
    <property type="term" value="F:putrescine transmembrane transporter activity"/>
    <property type="evidence" value="ECO:0007669"/>
    <property type="project" value="TreeGrafter"/>
</dbReference>
<dbReference type="NCBIfam" id="TIGR00813">
    <property type="entry name" value="sss"/>
    <property type="match status" value="1"/>
</dbReference>
<evidence type="ECO:0000256" key="4">
    <source>
        <dbReference type="ARBA" id="ARBA00022692"/>
    </source>
</evidence>
<feature type="transmembrane region" description="Helical" evidence="9">
    <location>
        <begin position="128"/>
        <end position="150"/>
    </location>
</feature>
<evidence type="ECO:0000313" key="11">
    <source>
        <dbReference type="Proteomes" id="UP001172155"/>
    </source>
</evidence>
<feature type="region of interest" description="Disordered" evidence="8">
    <location>
        <begin position="653"/>
        <end position="683"/>
    </location>
</feature>